<feature type="transmembrane region" description="Helical" evidence="3">
    <location>
        <begin position="184"/>
        <end position="205"/>
    </location>
</feature>
<dbReference type="InterPro" id="IPR000160">
    <property type="entry name" value="GGDEF_dom"/>
</dbReference>
<feature type="domain" description="HAMP" evidence="4">
    <location>
        <begin position="207"/>
        <end position="260"/>
    </location>
</feature>
<evidence type="ECO:0000256" key="3">
    <source>
        <dbReference type="SAM" id="Phobius"/>
    </source>
</evidence>
<dbReference type="PROSITE" id="PS50887">
    <property type="entry name" value="GGDEF"/>
    <property type="match status" value="1"/>
</dbReference>
<accession>A0A285PDB2</accession>
<dbReference type="Proteomes" id="UP000219439">
    <property type="component" value="Unassembled WGS sequence"/>
</dbReference>
<dbReference type="EC" id="2.7.7.65" evidence="1"/>
<dbReference type="InterPro" id="IPR029016">
    <property type="entry name" value="GAF-like_dom_sf"/>
</dbReference>
<dbReference type="CDD" id="cd01949">
    <property type="entry name" value="GGDEF"/>
    <property type="match status" value="1"/>
</dbReference>
<evidence type="ECO:0000313" key="6">
    <source>
        <dbReference type="EMBL" id="SNZ19213.1"/>
    </source>
</evidence>
<dbReference type="InterPro" id="IPR050469">
    <property type="entry name" value="Diguanylate_Cyclase"/>
</dbReference>
<dbReference type="PROSITE" id="PS50885">
    <property type="entry name" value="HAMP"/>
    <property type="match status" value="1"/>
</dbReference>
<proteinExistence type="predicted"/>
<dbReference type="InterPro" id="IPR029787">
    <property type="entry name" value="Nucleotide_cyclase"/>
</dbReference>
<evidence type="ECO:0000256" key="1">
    <source>
        <dbReference type="ARBA" id="ARBA00012528"/>
    </source>
</evidence>
<dbReference type="PANTHER" id="PTHR45138:SF9">
    <property type="entry name" value="DIGUANYLATE CYCLASE DGCM-RELATED"/>
    <property type="match status" value="1"/>
</dbReference>
<dbReference type="FunFam" id="3.30.70.270:FF:000001">
    <property type="entry name" value="Diguanylate cyclase domain protein"/>
    <property type="match status" value="1"/>
</dbReference>
<keyword evidence="7" id="KW-1185">Reference proteome</keyword>
<feature type="transmembrane region" description="Helical" evidence="3">
    <location>
        <begin position="6"/>
        <end position="27"/>
    </location>
</feature>
<evidence type="ECO:0000259" key="4">
    <source>
        <dbReference type="PROSITE" id="PS50885"/>
    </source>
</evidence>
<dbReference type="SMART" id="SM00267">
    <property type="entry name" value="GGDEF"/>
    <property type="match status" value="1"/>
</dbReference>
<dbReference type="Gene3D" id="3.30.70.270">
    <property type="match status" value="1"/>
</dbReference>
<dbReference type="SMART" id="SM00304">
    <property type="entry name" value="HAMP"/>
    <property type="match status" value="1"/>
</dbReference>
<dbReference type="CDD" id="cd06225">
    <property type="entry name" value="HAMP"/>
    <property type="match status" value="1"/>
</dbReference>
<sequence length="611" mass="68582">MKISTITNWAYGVTVLLTALSGTAFILSDHTVQLERQALEAHLAMNDLSMELEIGAELRTDEARLYVMRGDQSHLEAFEEVNNREHELEDKARHAEELGATEEELSHLKSMASTIDALEEIELRALEHYAQGDSTTARMLLFGEDHYALHTKLINRVKQFTRIVNVRTTHDLEQAKLENELLGFIARMMLGLTAAVFLGVLYFVLKRRVSQPLTQMTGIVNRLADQDYEVEVPLDDRRDEIGELTAAIHIFRQNGLERERLDAERRRDLKIKDLFLQMMYRLQACQTLDELSDIVSSFTPQIFPHLAGGLYIANESRNTLQLAGSWQFDQSPPESFKPDDCWCLRRGRTHTNTIEDSDVTCSHLGEKTETALCIPLTAQNDTIGLLTFENLSDDIEEINEARIYLELIAENISLSVANLQLRERLTRQVARDGLTGLYNRRSLDEVLGDYAREAETETLTCLMIDIDHFKIFNDEFGHDAGDTVMQSFAGILNETVDGAGTCYRFGGEEFTVLLPKTSQGDAHALAEKIRTRTETSTFSHRGALLGPVTVSIGIATTPEGGTVSTLRTRADIALITAKGTGRNKTVLETDPDVTEKVVFNRSDDDKNLALT</sequence>
<name>A0A285PDB2_9HYPH</name>
<feature type="domain" description="GGDEF" evidence="5">
    <location>
        <begin position="457"/>
        <end position="590"/>
    </location>
</feature>
<reference evidence="6 7" key="1">
    <citation type="submission" date="2017-09" db="EMBL/GenBank/DDBJ databases">
        <authorList>
            <person name="Ehlers B."/>
            <person name="Leendertz F.H."/>
        </authorList>
    </citation>
    <scope>NUCLEOTIDE SEQUENCE [LARGE SCALE GENOMIC DNA]</scope>
    <source>
        <strain evidence="6 7">DSM 18289</strain>
    </source>
</reference>
<keyword evidence="3" id="KW-0472">Membrane</keyword>
<dbReference type="SUPFAM" id="SSF158472">
    <property type="entry name" value="HAMP domain-like"/>
    <property type="match status" value="1"/>
</dbReference>
<keyword evidence="3" id="KW-1133">Transmembrane helix</keyword>
<dbReference type="SUPFAM" id="SSF55781">
    <property type="entry name" value="GAF domain-like"/>
    <property type="match status" value="1"/>
</dbReference>
<evidence type="ECO:0000256" key="2">
    <source>
        <dbReference type="ARBA" id="ARBA00034247"/>
    </source>
</evidence>
<keyword evidence="3" id="KW-0812">Transmembrane</keyword>
<protein>
    <recommendedName>
        <fullName evidence="1">diguanylate cyclase</fullName>
        <ecNumber evidence="1">2.7.7.65</ecNumber>
    </recommendedName>
</protein>
<dbReference type="NCBIfam" id="TIGR00254">
    <property type="entry name" value="GGDEF"/>
    <property type="match status" value="1"/>
</dbReference>
<dbReference type="Pfam" id="PF00672">
    <property type="entry name" value="HAMP"/>
    <property type="match status" value="1"/>
</dbReference>
<dbReference type="OrthoDB" id="9812260at2"/>
<dbReference type="PANTHER" id="PTHR45138">
    <property type="entry name" value="REGULATORY COMPONENTS OF SENSORY TRANSDUCTION SYSTEM"/>
    <property type="match status" value="1"/>
</dbReference>
<dbReference type="InterPro" id="IPR003660">
    <property type="entry name" value="HAMP_dom"/>
</dbReference>
<dbReference type="AlphaFoldDB" id="A0A285PDB2"/>
<comment type="catalytic activity">
    <reaction evidence="2">
        <text>2 GTP = 3',3'-c-di-GMP + 2 diphosphate</text>
        <dbReference type="Rhea" id="RHEA:24898"/>
        <dbReference type="ChEBI" id="CHEBI:33019"/>
        <dbReference type="ChEBI" id="CHEBI:37565"/>
        <dbReference type="ChEBI" id="CHEBI:58805"/>
        <dbReference type="EC" id="2.7.7.65"/>
    </reaction>
</comment>
<evidence type="ECO:0000313" key="7">
    <source>
        <dbReference type="Proteomes" id="UP000219439"/>
    </source>
</evidence>
<dbReference type="Gene3D" id="3.30.450.40">
    <property type="match status" value="1"/>
</dbReference>
<dbReference type="GO" id="GO:0052621">
    <property type="term" value="F:diguanylate cyclase activity"/>
    <property type="evidence" value="ECO:0007669"/>
    <property type="project" value="UniProtKB-EC"/>
</dbReference>
<dbReference type="GO" id="GO:1902201">
    <property type="term" value="P:negative regulation of bacterial-type flagellum-dependent cell motility"/>
    <property type="evidence" value="ECO:0007669"/>
    <property type="project" value="TreeGrafter"/>
</dbReference>
<dbReference type="GO" id="GO:0005886">
    <property type="term" value="C:plasma membrane"/>
    <property type="evidence" value="ECO:0007669"/>
    <property type="project" value="TreeGrafter"/>
</dbReference>
<dbReference type="RefSeq" id="WP_097153571.1">
    <property type="nucleotide sequence ID" value="NZ_OBEL01000002.1"/>
</dbReference>
<dbReference type="SUPFAM" id="SSF55073">
    <property type="entry name" value="Nucleotide cyclase"/>
    <property type="match status" value="1"/>
</dbReference>
<gene>
    <name evidence="6" type="ORF">SAMN06265368_2293</name>
</gene>
<dbReference type="Pfam" id="PF00990">
    <property type="entry name" value="GGDEF"/>
    <property type="match status" value="1"/>
</dbReference>
<dbReference type="GO" id="GO:0043709">
    <property type="term" value="P:cell adhesion involved in single-species biofilm formation"/>
    <property type="evidence" value="ECO:0007669"/>
    <property type="project" value="TreeGrafter"/>
</dbReference>
<organism evidence="6 7">
    <name type="scientific">Cohaesibacter gelatinilyticus</name>
    <dbReference type="NCBI Taxonomy" id="372072"/>
    <lineage>
        <taxon>Bacteria</taxon>
        <taxon>Pseudomonadati</taxon>
        <taxon>Pseudomonadota</taxon>
        <taxon>Alphaproteobacteria</taxon>
        <taxon>Hyphomicrobiales</taxon>
        <taxon>Cohaesibacteraceae</taxon>
    </lineage>
</organism>
<dbReference type="InterPro" id="IPR043128">
    <property type="entry name" value="Rev_trsase/Diguanyl_cyclase"/>
</dbReference>
<dbReference type="GO" id="GO:0007165">
    <property type="term" value="P:signal transduction"/>
    <property type="evidence" value="ECO:0007669"/>
    <property type="project" value="InterPro"/>
</dbReference>
<dbReference type="EMBL" id="OBEL01000002">
    <property type="protein sequence ID" value="SNZ19213.1"/>
    <property type="molecule type" value="Genomic_DNA"/>
</dbReference>
<dbReference type="Gene3D" id="6.10.340.10">
    <property type="match status" value="1"/>
</dbReference>
<evidence type="ECO:0000259" key="5">
    <source>
        <dbReference type="PROSITE" id="PS50887"/>
    </source>
</evidence>